<feature type="region of interest" description="Disordered" evidence="3">
    <location>
        <begin position="93"/>
        <end position="115"/>
    </location>
</feature>
<dbReference type="GO" id="GO:0015562">
    <property type="term" value="F:efflux transmembrane transporter activity"/>
    <property type="evidence" value="ECO:0007669"/>
    <property type="project" value="InterPro"/>
</dbReference>
<dbReference type="EMBL" id="SAUZ01000003">
    <property type="protein sequence ID" value="RWR23521.1"/>
    <property type="molecule type" value="Genomic_DNA"/>
</dbReference>
<keyword evidence="2" id="KW-0472">Membrane</keyword>
<keyword evidence="2" id="KW-1134">Transmembrane beta strand</keyword>
<evidence type="ECO:0000256" key="1">
    <source>
        <dbReference type="ARBA" id="ARBA00007613"/>
    </source>
</evidence>
<accession>A0A443JSR1</accession>
<dbReference type="Gene3D" id="1.20.1600.10">
    <property type="entry name" value="Outer membrane efflux proteins (OEP)"/>
    <property type="match status" value="1"/>
</dbReference>
<comment type="caution">
    <text evidence="4">The sequence shown here is derived from an EMBL/GenBank/DDBJ whole genome shotgun (WGS) entry which is preliminary data.</text>
</comment>
<evidence type="ECO:0000313" key="5">
    <source>
        <dbReference type="Proteomes" id="UP000284476"/>
    </source>
</evidence>
<dbReference type="RefSeq" id="WP_128207661.1">
    <property type="nucleotide sequence ID" value="NZ_JBHRSO010000023.1"/>
</dbReference>
<dbReference type="InterPro" id="IPR010131">
    <property type="entry name" value="MdtP/NodT-like"/>
</dbReference>
<comment type="similarity">
    <text evidence="1 2">Belongs to the outer membrane factor (OMF) (TC 1.B.17) family.</text>
</comment>
<protein>
    <submittedName>
        <fullName evidence="4">Efflux transporter outer membrane subunit</fullName>
    </submittedName>
</protein>
<evidence type="ECO:0000256" key="3">
    <source>
        <dbReference type="SAM" id="MobiDB-lite"/>
    </source>
</evidence>
<dbReference type="Pfam" id="PF02321">
    <property type="entry name" value="OEP"/>
    <property type="match status" value="2"/>
</dbReference>
<feature type="signal peptide" evidence="2">
    <location>
        <begin position="1"/>
        <end position="17"/>
    </location>
</feature>
<dbReference type="PANTHER" id="PTHR30203:SF25">
    <property type="entry name" value="OUTER MEMBRANE PROTEIN-RELATED"/>
    <property type="match status" value="1"/>
</dbReference>
<reference evidence="4 5" key="2">
    <citation type="submission" date="2019-01" db="EMBL/GenBank/DDBJ databases">
        <authorList>
            <person name="Li Y."/>
        </authorList>
    </citation>
    <scope>NUCLEOTIDE SEQUENCE [LARGE SCALE GENOMIC DNA]</scope>
    <source>
        <strain evidence="4 5">SK2B-1</strain>
    </source>
</reference>
<reference evidence="4 5" key="1">
    <citation type="submission" date="2019-01" db="EMBL/GenBank/DDBJ databases">
        <title>Sinorhodobacter populi sp. nov. isolated from the symptomatic bark tissue of Populus euramericana canker.</title>
        <authorList>
            <person name="Xu G."/>
        </authorList>
    </citation>
    <scope>NUCLEOTIDE SEQUENCE [LARGE SCALE GENOMIC DNA]</scope>
    <source>
        <strain evidence="4 5">SK2B-1</strain>
    </source>
</reference>
<keyword evidence="2" id="KW-0449">Lipoprotein</keyword>
<dbReference type="PROSITE" id="PS51257">
    <property type="entry name" value="PROKAR_LIPOPROTEIN"/>
    <property type="match status" value="1"/>
</dbReference>
<feature type="chain" id="PRO_5018817641" evidence="2">
    <location>
        <begin position="18"/>
        <end position="457"/>
    </location>
</feature>
<keyword evidence="2" id="KW-0812">Transmembrane</keyword>
<comment type="subcellular location">
    <subcellularLocation>
        <location evidence="2">Cell membrane</location>
        <topology evidence="2">Lipid-anchor</topology>
    </subcellularLocation>
</comment>
<keyword evidence="2" id="KW-0564">Palmitate</keyword>
<evidence type="ECO:0000256" key="2">
    <source>
        <dbReference type="RuleBase" id="RU362097"/>
    </source>
</evidence>
<dbReference type="PANTHER" id="PTHR30203">
    <property type="entry name" value="OUTER MEMBRANE CATION EFFLUX PROTEIN"/>
    <property type="match status" value="1"/>
</dbReference>
<organism evidence="4 5">
    <name type="scientific">Paenirhodobacter populi</name>
    <dbReference type="NCBI Taxonomy" id="2306993"/>
    <lineage>
        <taxon>Bacteria</taxon>
        <taxon>Pseudomonadati</taxon>
        <taxon>Pseudomonadota</taxon>
        <taxon>Alphaproteobacteria</taxon>
        <taxon>Rhodobacterales</taxon>
        <taxon>Rhodobacter group</taxon>
        <taxon>Paenirhodobacter</taxon>
    </lineage>
</organism>
<name>A0A443JSR1_9RHOB</name>
<dbReference type="AlphaFoldDB" id="A0A443JSR1"/>
<dbReference type="Proteomes" id="UP000284476">
    <property type="component" value="Unassembled WGS sequence"/>
</dbReference>
<feature type="compositionally biased region" description="Polar residues" evidence="3">
    <location>
        <begin position="96"/>
        <end position="115"/>
    </location>
</feature>
<evidence type="ECO:0000313" key="4">
    <source>
        <dbReference type="EMBL" id="RWR23521.1"/>
    </source>
</evidence>
<proteinExistence type="inferred from homology"/>
<sequence>MKRLTLSFLLLATAACAPVGPDYQRPGIALTPTFSESSAGPIGEVATRAWWRSFNDPLLNTLVDRGLKQNLGIAGSLERIRAAEASLRATGVPSAVSGSLSGAATRSGSDTAATGTANTGSLSAGLVLDLFGGIRREREGAAADLAAAHADEGTARLAYLSSIVGAYIDARYYQTAMALTRQTIQTREETLTVTQQKYDAGSATQLDVAQVSALLDSARADLPGLEAEFLAQVYSIATLLGEPAAPLVTQMQRGAAQPRSRGGEATGIPADLLRNRPDVRSEEMALASATAAVGVATADLLPSLTLSGSVTRGGNNAWSFGPTVSLPLLSQPSLRASRDRAISEARQAEITWRNTVLGAVEDVQAAYSRSVRDRRTVDLLGNSVNSYARALQLSRDSYEQGALSLLDLLDTDRSLASARLSQASAVQSMAVDWATLQVALGAGAYVGSQTAGAAAAP</sequence>
<keyword evidence="2" id="KW-0732">Signal</keyword>
<dbReference type="SUPFAM" id="SSF56954">
    <property type="entry name" value="Outer membrane efflux proteins (OEP)"/>
    <property type="match status" value="1"/>
</dbReference>
<dbReference type="Gene3D" id="2.20.200.10">
    <property type="entry name" value="Outer membrane efflux proteins (OEP)"/>
    <property type="match status" value="1"/>
</dbReference>
<dbReference type="InterPro" id="IPR003423">
    <property type="entry name" value="OMP_efflux"/>
</dbReference>
<gene>
    <name evidence="4" type="ORF">D2T30_03485</name>
</gene>
<dbReference type="NCBIfam" id="TIGR01845">
    <property type="entry name" value="outer_NodT"/>
    <property type="match status" value="1"/>
</dbReference>
<dbReference type="GO" id="GO:0005886">
    <property type="term" value="C:plasma membrane"/>
    <property type="evidence" value="ECO:0007669"/>
    <property type="project" value="UniProtKB-SubCell"/>
</dbReference>